<dbReference type="InterPro" id="IPR000086">
    <property type="entry name" value="NUDIX_hydrolase_dom"/>
</dbReference>
<dbReference type="EC" id="3.6.1.22" evidence="4"/>
<dbReference type="InterPro" id="IPR020084">
    <property type="entry name" value="NUDIX_hydrolase_CS"/>
</dbReference>
<comment type="similarity">
    <text evidence="3">Belongs to the Nudix hydrolase family. NudC subfamily.</text>
</comment>
<sequence>MRSAAFNLAHTPALSRAELERAAWLRTDAVALNRGWKDAVVLRLDRNNHVRGDGTELVLEPALSYGSLPPEDAVLIAAGAEPDGRHMWAVEAELPLGESTNLRAVGASLGARDAGLLTTAQAVLNWHRHSMFCARCGGRTLSTQAGWARKCVECGLETYPRTDPAAICLVHDGGDRVLLGRQPAWPQGRYSLLAGFVEAGESAESCVRREVREEVGVEVDSVTYLGSQPWPFPRSLMLGFHAVADPGSPIVPEDGEIEDARWFDLSDVQAALSVDDDWRTTRTNLPFTAPGSVSIARGILESWVLQR</sequence>
<gene>
    <name evidence="11" type="ORF">GCM10011410_19150</name>
</gene>
<protein>
    <recommendedName>
        <fullName evidence="4">NAD(+) diphosphatase</fullName>
        <ecNumber evidence="4">3.6.1.22</ecNumber>
    </recommendedName>
</protein>
<dbReference type="InterPro" id="IPR050241">
    <property type="entry name" value="NAD-cap_RNA_hydrolase_NudC"/>
</dbReference>
<dbReference type="Pfam" id="PF00293">
    <property type="entry name" value="NUDIX"/>
    <property type="match status" value="1"/>
</dbReference>
<dbReference type="Gene3D" id="3.90.79.10">
    <property type="entry name" value="Nucleoside Triphosphate Pyrophosphohydrolase"/>
    <property type="match status" value="1"/>
</dbReference>
<accession>A0A916UD52</accession>
<dbReference type="GO" id="GO:0035529">
    <property type="term" value="F:NADH pyrophosphatase activity"/>
    <property type="evidence" value="ECO:0007669"/>
    <property type="project" value="TreeGrafter"/>
</dbReference>
<reference evidence="11" key="2">
    <citation type="submission" date="2020-09" db="EMBL/GenBank/DDBJ databases">
        <authorList>
            <person name="Sun Q."/>
            <person name="Zhou Y."/>
        </authorList>
    </citation>
    <scope>NUCLEOTIDE SEQUENCE</scope>
    <source>
        <strain evidence="11">CGMCC 1.15478</strain>
    </source>
</reference>
<evidence type="ECO:0000256" key="6">
    <source>
        <dbReference type="ARBA" id="ARBA00022801"/>
    </source>
</evidence>
<evidence type="ECO:0000313" key="11">
    <source>
        <dbReference type="EMBL" id="GGC66672.1"/>
    </source>
</evidence>
<dbReference type="PANTHER" id="PTHR42904:SF6">
    <property type="entry name" value="NAD-CAPPED RNA HYDROLASE NUDT12"/>
    <property type="match status" value="1"/>
</dbReference>
<dbReference type="RefSeq" id="WP_188673719.1">
    <property type="nucleotide sequence ID" value="NZ_BMJH01000002.1"/>
</dbReference>
<keyword evidence="5" id="KW-0479">Metal-binding</keyword>
<dbReference type="InterPro" id="IPR015376">
    <property type="entry name" value="Znr_NADH_PPase"/>
</dbReference>
<name>A0A916UD52_9ACTN</name>
<evidence type="ECO:0000256" key="1">
    <source>
        <dbReference type="ARBA" id="ARBA00001946"/>
    </source>
</evidence>
<dbReference type="InterPro" id="IPR015797">
    <property type="entry name" value="NUDIX_hydrolase-like_dom_sf"/>
</dbReference>
<proteinExistence type="inferred from homology"/>
<dbReference type="GO" id="GO:0005829">
    <property type="term" value="C:cytosol"/>
    <property type="evidence" value="ECO:0007669"/>
    <property type="project" value="TreeGrafter"/>
</dbReference>
<feature type="domain" description="Nudix hydrolase" evidence="10">
    <location>
        <begin position="160"/>
        <end position="286"/>
    </location>
</feature>
<reference evidence="11" key="1">
    <citation type="journal article" date="2014" name="Int. J. Syst. Evol. Microbiol.">
        <title>Complete genome sequence of Corynebacterium casei LMG S-19264T (=DSM 44701T), isolated from a smear-ripened cheese.</title>
        <authorList>
            <consortium name="US DOE Joint Genome Institute (JGI-PGF)"/>
            <person name="Walter F."/>
            <person name="Albersmeier A."/>
            <person name="Kalinowski J."/>
            <person name="Ruckert C."/>
        </authorList>
    </citation>
    <scope>NUCLEOTIDE SEQUENCE</scope>
    <source>
        <strain evidence="11">CGMCC 1.15478</strain>
    </source>
</reference>
<evidence type="ECO:0000256" key="5">
    <source>
        <dbReference type="ARBA" id="ARBA00022723"/>
    </source>
</evidence>
<dbReference type="PROSITE" id="PS00893">
    <property type="entry name" value="NUDIX_BOX"/>
    <property type="match status" value="1"/>
</dbReference>
<comment type="caution">
    <text evidence="11">The sequence shown here is derived from an EMBL/GenBank/DDBJ whole genome shotgun (WGS) entry which is preliminary data.</text>
</comment>
<dbReference type="GO" id="GO:0006742">
    <property type="term" value="P:NADP+ catabolic process"/>
    <property type="evidence" value="ECO:0007669"/>
    <property type="project" value="TreeGrafter"/>
</dbReference>
<dbReference type="NCBIfam" id="NF001299">
    <property type="entry name" value="PRK00241.1"/>
    <property type="match status" value="1"/>
</dbReference>
<keyword evidence="8" id="KW-0520">NAD</keyword>
<dbReference type="CDD" id="cd03429">
    <property type="entry name" value="NUDIX_NADH_pyrophosphatase_Nudt13"/>
    <property type="match status" value="1"/>
</dbReference>
<dbReference type="InterPro" id="IPR049734">
    <property type="entry name" value="NudC-like_C"/>
</dbReference>
<comment type="cofactor">
    <cofactor evidence="1">
        <name>Mg(2+)</name>
        <dbReference type="ChEBI" id="CHEBI:18420"/>
    </cofactor>
</comment>
<dbReference type="Proteomes" id="UP000641514">
    <property type="component" value="Unassembled WGS sequence"/>
</dbReference>
<evidence type="ECO:0000259" key="10">
    <source>
        <dbReference type="PROSITE" id="PS51462"/>
    </source>
</evidence>
<dbReference type="GO" id="GO:0019677">
    <property type="term" value="P:NAD+ catabolic process"/>
    <property type="evidence" value="ECO:0007669"/>
    <property type="project" value="TreeGrafter"/>
</dbReference>
<evidence type="ECO:0000256" key="7">
    <source>
        <dbReference type="ARBA" id="ARBA00022842"/>
    </source>
</evidence>
<organism evidence="11 12">
    <name type="scientific">Hoyosella rhizosphaerae</name>
    <dbReference type="NCBI Taxonomy" id="1755582"/>
    <lineage>
        <taxon>Bacteria</taxon>
        <taxon>Bacillati</taxon>
        <taxon>Actinomycetota</taxon>
        <taxon>Actinomycetes</taxon>
        <taxon>Mycobacteriales</taxon>
        <taxon>Hoyosellaceae</taxon>
        <taxon>Hoyosella</taxon>
    </lineage>
</organism>
<keyword evidence="6 11" id="KW-0378">Hydrolase</keyword>
<dbReference type="Gene3D" id="3.90.79.20">
    <property type="match status" value="1"/>
</dbReference>
<evidence type="ECO:0000256" key="4">
    <source>
        <dbReference type="ARBA" id="ARBA00012381"/>
    </source>
</evidence>
<dbReference type="SUPFAM" id="SSF55811">
    <property type="entry name" value="Nudix"/>
    <property type="match status" value="1"/>
</dbReference>
<evidence type="ECO:0000313" key="12">
    <source>
        <dbReference type="Proteomes" id="UP000641514"/>
    </source>
</evidence>
<dbReference type="GO" id="GO:0046872">
    <property type="term" value="F:metal ion binding"/>
    <property type="evidence" value="ECO:0007669"/>
    <property type="project" value="UniProtKB-KW"/>
</dbReference>
<dbReference type="PANTHER" id="PTHR42904">
    <property type="entry name" value="NUDIX HYDROLASE, NUDC SUBFAMILY"/>
    <property type="match status" value="1"/>
</dbReference>
<dbReference type="Pfam" id="PF09297">
    <property type="entry name" value="Zn_ribbon_NUD"/>
    <property type="match status" value="1"/>
</dbReference>
<evidence type="ECO:0000256" key="9">
    <source>
        <dbReference type="ARBA" id="ARBA00023679"/>
    </source>
</evidence>
<dbReference type="EMBL" id="BMJH01000002">
    <property type="protein sequence ID" value="GGC66672.1"/>
    <property type="molecule type" value="Genomic_DNA"/>
</dbReference>
<keyword evidence="12" id="KW-1185">Reference proteome</keyword>
<evidence type="ECO:0000256" key="3">
    <source>
        <dbReference type="ARBA" id="ARBA00009595"/>
    </source>
</evidence>
<dbReference type="PROSITE" id="PS51462">
    <property type="entry name" value="NUDIX"/>
    <property type="match status" value="1"/>
</dbReference>
<comment type="catalytic activity">
    <reaction evidence="9">
        <text>a 5'-end NAD(+)-phospho-ribonucleoside in mRNA + H2O = a 5'-end phospho-adenosine-phospho-ribonucleoside in mRNA + beta-nicotinamide D-ribonucleotide + 2 H(+)</text>
        <dbReference type="Rhea" id="RHEA:60876"/>
        <dbReference type="Rhea" id="RHEA-COMP:15698"/>
        <dbReference type="Rhea" id="RHEA-COMP:15719"/>
        <dbReference type="ChEBI" id="CHEBI:14649"/>
        <dbReference type="ChEBI" id="CHEBI:15377"/>
        <dbReference type="ChEBI" id="CHEBI:15378"/>
        <dbReference type="ChEBI" id="CHEBI:144029"/>
        <dbReference type="ChEBI" id="CHEBI:144051"/>
    </reaction>
    <physiologicalReaction direction="left-to-right" evidence="9">
        <dbReference type="Rhea" id="RHEA:60877"/>
    </physiologicalReaction>
</comment>
<evidence type="ECO:0000256" key="8">
    <source>
        <dbReference type="ARBA" id="ARBA00023027"/>
    </source>
</evidence>
<keyword evidence="7" id="KW-0460">Magnesium</keyword>
<evidence type="ECO:0000256" key="2">
    <source>
        <dbReference type="ARBA" id="ARBA00001947"/>
    </source>
</evidence>
<comment type="cofactor">
    <cofactor evidence="2">
        <name>Zn(2+)</name>
        <dbReference type="ChEBI" id="CHEBI:29105"/>
    </cofactor>
</comment>
<dbReference type="AlphaFoldDB" id="A0A916UD52"/>